<dbReference type="CDD" id="cd00022">
    <property type="entry name" value="BIR"/>
    <property type="match status" value="1"/>
</dbReference>
<evidence type="ECO:0000256" key="1">
    <source>
        <dbReference type="ARBA" id="ARBA00022723"/>
    </source>
</evidence>
<evidence type="ECO:0000313" key="3">
    <source>
        <dbReference type="EMBL" id="QHX41462.1"/>
    </source>
</evidence>
<dbReference type="PANTHER" id="PTHR46771">
    <property type="entry name" value="DETERIN"/>
    <property type="match status" value="1"/>
</dbReference>
<dbReference type="GO" id="GO:0046872">
    <property type="term" value="F:metal ion binding"/>
    <property type="evidence" value="ECO:0007669"/>
    <property type="project" value="UniProtKB-KW"/>
</dbReference>
<evidence type="ECO:0000313" key="4">
    <source>
        <dbReference type="EMBL" id="QIZ30877.1"/>
    </source>
</evidence>
<organism evidence="3">
    <name type="scientific">Halisarca dujardinii</name>
    <name type="common">Dujardin's slime sponge</name>
    <dbReference type="NCBI Taxonomy" id="2583056"/>
    <lineage>
        <taxon>Eukaryota</taxon>
        <taxon>Metazoa</taxon>
        <taxon>Porifera</taxon>
        <taxon>Demospongiae</taxon>
        <taxon>Verongimorpha</taxon>
        <taxon>Chondrillida</taxon>
        <taxon>Halisarcidae</taxon>
        <taxon>Halisarca</taxon>
    </lineage>
</organism>
<keyword evidence="1" id="KW-0479">Metal-binding</keyword>
<reference evidence="4" key="2">
    <citation type="submission" date="2019-08" db="EMBL/GenBank/DDBJ databases">
        <authorList>
            <person name="Adameyko K."/>
            <person name="Finoshin A."/>
            <person name="Kravchuk O."/>
            <person name="Gusev O."/>
            <person name="Shagimardanova E."/>
            <person name="Lyupina Y."/>
        </authorList>
    </citation>
    <scope>NUCLEOTIDE SEQUENCE</scope>
</reference>
<proteinExistence type="evidence at transcript level"/>
<accession>A0A6C0PMY6</accession>
<dbReference type="InterPro" id="IPR051190">
    <property type="entry name" value="Baculoviral_IAP"/>
</dbReference>
<protein>
    <submittedName>
        <fullName evidence="3">Baculoviral IAP repeat-containing protein 5-like protein</fullName>
    </submittedName>
</protein>
<dbReference type="AlphaFoldDB" id="A0A6C0PMY6"/>
<dbReference type="PANTHER" id="PTHR46771:SF5">
    <property type="entry name" value="DETERIN"/>
    <property type="match status" value="1"/>
</dbReference>
<dbReference type="PROSITE" id="PS50143">
    <property type="entry name" value="BIR_REPEAT_2"/>
    <property type="match status" value="1"/>
</dbReference>
<dbReference type="InterPro" id="IPR001370">
    <property type="entry name" value="BIR_rpt"/>
</dbReference>
<name>A0A6C0PMY6_HALDU</name>
<evidence type="ECO:0000256" key="2">
    <source>
        <dbReference type="ARBA" id="ARBA00022833"/>
    </source>
</evidence>
<gene>
    <name evidence="4" type="primary">BIRC5</name>
</gene>
<dbReference type="Gene3D" id="1.10.1170.10">
    <property type="entry name" value="Inhibitor Of Apoptosis Protein (2mihbC-IAP-1), Chain A"/>
    <property type="match status" value="1"/>
</dbReference>
<keyword evidence="2" id="KW-0862">Zinc</keyword>
<dbReference type="EMBL" id="MN075816">
    <property type="protein sequence ID" value="QHX41462.1"/>
    <property type="molecule type" value="mRNA"/>
</dbReference>
<sequence>MAIETKEFPNLSKDKGIFDDVRSFYSVQERLDTFKHSHWPFERGPCTPLKMAEAGFYYIGTESSPDAVRCVVCLTELEGWEEGDEPYKEHKSHSTSSSCPFLHVKDPYLITVGEVFKLEKKSLEYAINKAVKQLGDHYQKIEDYCQGQFDKLKELDS</sequence>
<dbReference type="SMART" id="SM00238">
    <property type="entry name" value="BIR"/>
    <property type="match status" value="1"/>
</dbReference>
<dbReference type="EMBL" id="MN339462">
    <property type="protein sequence ID" value="QIZ30877.1"/>
    <property type="molecule type" value="mRNA"/>
</dbReference>
<reference evidence="4" key="3">
    <citation type="journal article" date="2020" name="PLoS ONE">
        <title>Iron metabolic pathways in the processes of sponge plasticity.</title>
        <authorList>
            <person name="Finoshin A.D."/>
            <person name="Adameyko K.I."/>
            <person name="Mikhailov K.V."/>
            <person name="Kravchuk O.I."/>
            <person name="Georgiev A.A."/>
            <person name="Gornostaev N.G."/>
            <person name="Kosevich I.A."/>
            <person name="Mikhailov V.S."/>
            <person name="Gazizova G.R."/>
            <person name="Shagimardanova E.I."/>
            <person name="Gusev O.A."/>
            <person name="Lyupina Y.V."/>
        </authorList>
    </citation>
    <scope>NUCLEOTIDE SEQUENCE</scope>
</reference>
<reference evidence="3" key="1">
    <citation type="submission" date="2019-06" db="EMBL/GenBank/DDBJ databases">
        <authorList>
            <person name="Adameyko K."/>
            <person name="Finoshin A."/>
            <person name="Kravchuk O."/>
            <person name="Mikhailov K."/>
            <person name="Gusev O."/>
            <person name="Shagimardanova E."/>
            <person name="Lyupina Y."/>
        </authorList>
    </citation>
    <scope>NUCLEOTIDE SEQUENCE</scope>
</reference>
<dbReference type="SUPFAM" id="SSF57924">
    <property type="entry name" value="Inhibitor of apoptosis (IAP) repeat"/>
    <property type="match status" value="1"/>
</dbReference>
<dbReference type="Pfam" id="PF00653">
    <property type="entry name" value="BIR"/>
    <property type="match status" value="1"/>
</dbReference>